<evidence type="ECO:0000313" key="4">
    <source>
        <dbReference type="Proteomes" id="UP001187415"/>
    </source>
</evidence>
<evidence type="ECO:0000256" key="2">
    <source>
        <dbReference type="SAM" id="Phobius"/>
    </source>
</evidence>
<evidence type="ECO:0000256" key="1">
    <source>
        <dbReference type="SAM" id="MobiDB-lite"/>
    </source>
</evidence>
<dbReference type="PANTHER" id="PTHR16189:SF6">
    <property type="entry name" value="AMINO ACID TRANSPORTER TRANSMEMBRANE DOMAIN-CONTAINING PROTEIN"/>
    <property type="match status" value="1"/>
</dbReference>
<dbReference type="Proteomes" id="UP001187415">
    <property type="component" value="Unassembled WGS sequence"/>
</dbReference>
<reference evidence="3" key="1">
    <citation type="submission" date="2023-07" db="EMBL/GenBank/DDBJ databases">
        <title>Chromosome-level Genome Assembly of Striped Snakehead (Channa striata).</title>
        <authorList>
            <person name="Liu H."/>
        </authorList>
    </citation>
    <scope>NUCLEOTIDE SEQUENCE</scope>
    <source>
        <strain evidence="3">Gz</strain>
        <tissue evidence="3">Muscle</tissue>
    </source>
</reference>
<feature type="transmembrane region" description="Helical" evidence="2">
    <location>
        <begin position="496"/>
        <end position="513"/>
    </location>
</feature>
<dbReference type="AlphaFoldDB" id="A0AA88SE58"/>
<feature type="transmembrane region" description="Helical" evidence="2">
    <location>
        <begin position="465"/>
        <end position="484"/>
    </location>
</feature>
<feature type="transmembrane region" description="Helical" evidence="2">
    <location>
        <begin position="238"/>
        <end position="259"/>
    </location>
</feature>
<accession>A0AA88SE58</accession>
<keyword evidence="2" id="KW-1133">Transmembrane helix</keyword>
<feature type="transmembrane region" description="Helical" evidence="2">
    <location>
        <begin position="406"/>
        <end position="426"/>
    </location>
</feature>
<proteinExistence type="predicted"/>
<feature type="transmembrane region" description="Helical" evidence="2">
    <location>
        <begin position="212"/>
        <end position="231"/>
    </location>
</feature>
<dbReference type="PANTHER" id="PTHR16189">
    <property type="entry name" value="TRANSMEMBRANE PROTEIN 104-RELATED"/>
    <property type="match status" value="1"/>
</dbReference>
<comment type="caution">
    <text evidence="3">The sequence shown here is derived from an EMBL/GenBank/DDBJ whole genome shotgun (WGS) entry which is preliminary data.</text>
</comment>
<feature type="transmembrane region" description="Helical" evidence="2">
    <location>
        <begin position="309"/>
        <end position="333"/>
    </location>
</feature>
<feature type="transmembrane region" description="Helical" evidence="2">
    <location>
        <begin position="525"/>
        <end position="547"/>
    </location>
</feature>
<feature type="region of interest" description="Disordered" evidence="1">
    <location>
        <begin position="344"/>
        <end position="366"/>
    </location>
</feature>
<feature type="transmembrane region" description="Helical" evidence="2">
    <location>
        <begin position="181"/>
        <end position="200"/>
    </location>
</feature>
<protein>
    <submittedName>
        <fullName evidence="3">Uncharacterized protein</fullName>
    </submittedName>
</protein>
<gene>
    <name evidence="3" type="ORF">Q5P01_016518</name>
</gene>
<feature type="transmembrane region" description="Helical" evidence="2">
    <location>
        <begin position="43"/>
        <end position="68"/>
    </location>
</feature>
<feature type="transmembrane region" description="Helical" evidence="2">
    <location>
        <begin position="279"/>
        <end position="297"/>
    </location>
</feature>
<keyword evidence="4" id="KW-1185">Reference proteome</keyword>
<sequence>MMATDAEKIRTQTAPCPLPDTGFSPLPITVTRKNQDRQWKLRFIYLQCYFLTIATILGTGILGLPVTIAHAGLVPFLISFLTGFFVQALLIYLFVELLQKCQVVQLESLKTGVAECIVMDQVGVEDPAPTEDDEEDEGDNAEADTGLLQPDAVALHEQAEGLKPNLHLLGRLFLSRPMSHAFNCILLLQFISIGISYVLAGSEAYAALFNVSHIYVIPAFTWILALAILLAHTVIQPITSLLTLLKGILLIVTVAVTFAVGTEVGLQSSSDFRQMGKPFLMGTVALGGIVNVMPLLFSQISHNKTQVLWFRRAVLGGLTTCTILNILWCWAVLEIVPQTSLPERQTVERTTQPVSSSPPGPHSSSSPLLYSNISLEQSEKAGEIATIPLTKIINEHYRSYSWVAELIQVFIAISVTVSFLVMGSAMKHTIDGLVSSLWSNRLEWLSKSFERNLPSKRHICSARSMVKGFMSLLGFGVIFIVSLCDPRGFVVMLDKFVSFSLNTEVGLFIFIMLRESREDRFQQLAVPLPVGDCVFSLSWLLPTYFLFAVTYDILQTLADVAHYLPFYSHSQEPHNHTLSGSLTAANLSILL</sequence>
<organism evidence="3 4">
    <name type="scientific">Channa striata</name>
    <name type="common">Snakehead murrel</name>
    <name type="synonym">Ophicephalus striatus</name>
    <dbReference type="NCBI Taxonomy" id="64152"/>
    <lineage>
        <taxon>Eukaryota</taxon>
        <taxon>Metazoa</taxon>
        <taxon>Chordata</taxon>
        <taxon>Craniata</taxon>
        <taxon>Vertebrata</taxon>
        <taxon>Euteleostomi</taxon>
        <taxon>Actinopterygii</taxon>
        <taxon>Neopterygii</taxon>
        <taxon>Teleostei</taxon>
        <taxon>Neoteleostei</taxon>
        <taxon>Acanthomorphata</taxon>
        <taxon>Anabantaria</taxon>
        <taxon>Anabantiformes</taxon>
        <taxon>Channoidei</taxon>
        <taxon>Channidae</taxon>
        <taxon>Channa</taxon>
    </lineage>
</organism>
<name>A0AA88SE58_CHASR</name>
<keyword evidence="2" id="KW-0812">Transmembrane</keyword>
<feature type="transmembrane region" description="Helical" evidence="2">
    <location>
        <begin position="74"/>
        <end position="95"/>
    </location>
</feature>
<dbReference type="EMBL" id="JAUPFM010000012">
    <property type="protein sequence ID" value="KAK2836034.1"/>
    <property type="molecule type" value="Genomic_DNA"/>
</dbReference>
<keyword evidence="2" id="KW-0472">Membrane</keyword>
<evidence type="ECO:0000313" key="3">
    <source>
        <dbReference type="EMBL" id="KAK2836034.1"/>
    </source>
</evidence>